<comment type="function">
    <text evidence="1 6">Component of the RIX1 complex required for processing of ITS2 sequences from 35S pre-rRNA.</text>
</comment>
<evidence type="ECO:0000256" key="5">
    <source>
        <dbReference type="PROSITE-ProRule" id="PRU00221"/>
    </source>
</evidence>
<dbReference type="Proteomes" id="UP000053958">
    <property type="component" value="Unassembled WGS sequence"/>
</dbReference>
<evidence type="ECO:0000313" key="9">
    <source>
        <dbReference type="EMBL" id="KKA17099.1"/>
    </source>
</evidence>
<dbReference type="GeneID" id="25321216"/>
<evidence type="ECO:0000256" key="1">
    <source>
        <dbReference type="ARBA" id="ARBA00002355"/>
    </source>
</evidence>
<feature type="repeat" description="WD" evidence="5">
    <location>
        <begin position="213"/>
        <end position="257"/>
    </location>
</feature>
<keyword evidence="10" id="KW-1185">Reference proteome</keyword>
<dbReference type="InterPro" id="IPR036322">
    <property type="entry name" value="WD40_repeat_dom_sf"/>
</dbReference>
<dbReference type="AlphaFoldDB" id="A0A0F4YFZ2"/>
<dbReference type="SUPFAM" id="SSF50978">
    <property type="entry name" value="WD40 repeat-like"/>
    <property type="match status" value="1"/>
</dbReference>
<keyword evidence="6" id="KW-0698">rRNA processing</keyword>
<feature type="compositionally biased region" description="Acidic residues" evidence="8">
    <location>
        <begin position="600"/>
        <end position="614"/>
    </location>
</feature>
<feature type="coiled-coil region" evidence="7">
    <location>
        <begin position="495"/>
        <end position="522"/>
    </location>
</feature>
<dbReference type="FunFam" id="2.130.10.10:FF:000929">
    <property type="entry name" value="Ribosomal assembly complex component Ipi3"/>
    <property type="match status" value="1"/>
</dbReference>
<comment type="subcellular location">
    <subcellularLocation>
        <location evidence="6">Nucleus</location>
    </subcellularLocation>
</comment>
<comment type="similarity">
    <text evidence="2 6">Belongs to the WD repeat IPI3/WDR18 family.</text>
</comment>
<keyword evidence="4" id="KW-0677">Repeat</keyword>
<evidence type="ECO:0000256" key="3">
    <source>
        <dbReference type="ARBA" id="ARBA00022574"/>
    </source>
</evidence>
<sequence>MLVPIGSTPSRGCNTFFFQAPFPPFLAAMLSESFVASVLASSKTPASSTLKDVGICIHELQPASALRATFKKSSTAPNGLAVTPTHVFAAQADKAVVHVYSRARGNQEATVPFPERIRSAAVAGGPNSEVLVLGTEGGRLILWETCTGRQVSTVPAHLQPVTSLVVDPTSNFILSGSPDANVHVWSLPRLLAFAKPASTGRDQKPPNSPLRSFSNHRTAITALAVGHSSSRSNIAISAARDNTAVVWDYHTGDVLRTFLLPSTAVSITVDPADRAFYVGYESGNVQRVDFYENPSVQHPLYDARLQSTPSQIDAEHQWTAPSSEFGAAMSLTLSYDGTILLSGHQNGSILSWDIARAKYASTVADITHPVTNLQMLPPSGFPQRSSSNDSQYTIHNVIKPRYDQTMSDSSQSTGIVPPNYTFNVQLTPSSSSQPLVSSSTEDRSSKPDLFSEAMTHPFFPPALIEEGLAELAALDHGVTTKGTIPSSATPNGDSVDSSASVIQSLEAEIASLKKQLSTNEKARRATTDELVQLRSDLASLQDYTSELQLKHARSLREKAVARAKKEARDLERRQAWFDAERKGQNGDALLRKARTREADGDAETSESGDMSDES</sequence>
<protein>
    <recommendedName>
        <fullName evidence="6">Pre-rRNA-processing protein IPI3</fullName>
    </recommendedName>
</protein>
<dbReference type="STRING" id="1408163.A0A0F4YFZ2"/>
<dbReference type="FunFam" id="2.130.10.10:FF:000982">
    <property type="entry name" value="Ribosomal assembly complex component Ipi3"/>
    <property type="match status" value="1"/>
</dbReference>
<accession>A0A0F4YFZ2</accession>
<dbReference type="PROSITE" id="PS50294">
    <property type="entry name" value="WD_REPEATS_REGION"/>
    <property type="match status" value="1"/>
</dbReference>
<dbReference type="GO" id="GO:0120330">
    <property type="term" value="C:rixosome complex"/>
    <property type="evidence" value="ECO:0007669"/>
    <property type="project" value="UniProtKB-UniRule"/>
</dbReference>
<feature type="region of interest" description="Disordered" evidence="8">
    <location>
        <begin position="403"/>
        <end position="452"/>
    </location>
</feature>
<dbReference type="GO" id="GO:0006364">
    <property type="term" value="P:rRNA processing"/>
    <property type="evidence" value="ECO:0007669"/>
    <property type="project" value="UniProtKB-UniRule"/>
</dbReference>
<keyword evidence="7" id="KW-0175">Coiled coil</keyword>
<dbReference type="Gene3D" id="2.130.10.10">
    <property type="entry name" value="YVTN repeat-like/Quinoprotein amine dehydrogenase"/>
    <property type="match status" value="2"/>
</dbReference>
<evidence type="ECO:0000256" key="4">
    <source>
        <dbReference type="ARBA" id="ARBA00022737"/>
    </source>
</evidence>
<gene>
    <name evidence="9" type="ORF">T310_9276</name>
</gene>
<evidence type="ECO:0000313" key="10">
    <source>
        <dbReference type="Proteomes" id="UP000053958"/>
    </source>
</evidence>
<proteinExistence type="inferred from homology"/>
<dbReference type="RefSeq" id="XP_013323711.1">
    <property type="nucleotide sequence ID" value="XM_013468257.1"/>
</dbReference>
<dbReference type="PANTHER" id="PTHR18763:SF0">
    <property type="entry name" value="WD REPEAT-CONTAINING PROTEIN 18"/>
    <property type="match status" value="1"/>
</dbReference>
<evidence type="ECO:0000256" key="8">
    <source>
        <dbReference type="SAM" id="MobiDB-lite"/>
    </source>
</evidence>
<comment type="caution">
    <text evidence="9">The sequence shown here is derived from an EMBL/GenBank/DDBJ whole genome shotgun (WGS) entry which is preliminary data.</text>
</comment>
<dbReference type="PROSITE" id="PS50082">
    <property type="entry name" value="WD_REPEATS_2"/>
    <property type="match status" value="2"/>
</dbReference>
<organism evidence="9 10">
    <name type="scientific">Rasamsonia emersonii (strain ATCC 16479 / CBS 393.64 / IMI 116815)</name>
    <dbReference type="NCBI Taxonomy" id="1408163"/>
    <lineage>
        <taxon>Eukaryota</taxon>
        <taxon>Fungi</taxon>
        <taxon>Dikarya</taxon>
        <taxon>Ascomycota</taxon>
        <taxon>Pezizomycotina</taxon>
        <taxon>Eurotiomycetes</taxon>
        <taxon>Eurotiomycetidae</taxon>
        <taxon>Eurotiales</taxon>
        <taxon>Trichocomaceae</taxon>
        <taxon>Rasamsonia</taxon>
    </lineage>
</organism>
<dbReference type="PANTHER" id="PTHR18763">
    <property type="entry name" value="WD-REPEAT PROTEIN 18"/>
    <property type="match status" value="1"/>
</dbReference>
<feature type="compositionally biased region" description="Polar residues" evidence="8">
    <location>
        <begin position="404"/>
        <end position="414"/>
    </location>
</feature>
<comment type="subunit">
    <text evidence="6">Component of the RIX1 complex, composed of IPI1, RIX1/IPI2 and IPI3 in a 1:2:2 stoichiometry. The complex interacts (via RIX1) with MDN1 (via its hexameric AAA ATPase ring) and the pre-60S ribosome particles.</text>
</comment>
<dbReference type="InterPro" id="IPR015943">
    <property type="entry name" value="WD40/YVTN_repeat-like_dom_sf"/>
</dbReference>
<dbReference type="SMART" id="SM00320">
    <property type="entry name" value="WD40"/>
    <property type="match status" value="3"/>
</dbReference>
<feature type="repeat" description="WD" evidence="5">
    <location>
        <begin position="154"/>
        <end position="187"/>
    </location>
</feature>
<reference evidence="9 10" key="1">
    <citation type="submission" date="2015-04" db="EMBL/GenBank/DDBJ databases">
        <authorList>
            <person name="Heijne W.H."/>
            <person name="Fedorova N.D."/>
            <person name="Nierman W.C."/>
            <person name="Vollebregt A.W."/>
            <person name="Zhao Z."/>
            <person name="Wu L."/>
            <person name="Kumar M."/>
            <person name="Stam H."/>
            <person name="van den Berg M.A."/>
            <person name="Pel H.J."/>
        </authorList>
    </citation>
    <scope>NUCLEOTIDE SEQUENCE [LARGE SCALE GENOMIC DNA]</scope>
    <source>
        <strain evidence="9 10">CBS 393.64</strain>
    </source>
</reference>
<feature type="compositionally biased region" description="Low complexity" evidence="8">
    <location>
        <begin position="424"/>
        <end position="439"/>
    </location>
</feature>
<keyword evidence="6" id="KW-0539">Nucleus</keyword>
<dbReference type="InterPro" id="IPR045227">
    <property type="entry name" value="WDR18/Ipi3/RID3"/>
</dbReference>
<name>A0A0F4YFZ2_RASE3</name>
<keyword evidence="3 5" id="KW-0853">WD repeat</keyword>
<evidence type="ECO:0000256" key="2">
    <source>
        <dbReference type="ARBA" id="ARBA00010143"/>
    </source>
</evidence>
<dbReference type="InterPro" id="IPR001680">
    <property type="entry name" value="WD40_rpt"/>
</dbReference>
<evidence type="ECO:0000256" key="7">
    <source>
        <dbReference type="SAM" id="Coils"/>
    </source>
</evidence>
<dbReference type="OrthoDB" id="756370at2759"/>
<dbReference type="GO" id="GO:0005656">
    <property type="term" value="C:nuclear pre-replicative complex"/>
    <property type="evidence" value="ECO:0007669"/>
    <property type="project" value="TreeGrafter"/>
</dbReference>
<dbReference type="GO" id="GO:0006261">
    <property type="term" value="P:DNA-templated DNA replication"/>
    <property type="evidence" value="ECO:0007669"/>
    <property type="project" value="TreeGrafter"/>
</dbReference>
<feature type="compositionally biased region" description="Basic and acidic residues" evidence="8">
    <location>
        <begin position="572"/>
        <end position="584"/>
    </location>
</feature>
<dbReference type="EMBL" id="LASV01000713">
    <property type="protein sequence ID" value="KKA17099.1"/>
    <property type="molecule type" value="Genomic_DNA"/>
</dbReference>
<feature type="region of interest" description="Disordered" evidence="8">
    <location>
        <begin position="572"/>
        <end position="614"/>
    </location>
</feature>
<dbReference type="Pfam" id="PF00400">
    <property type="entry name" value="WD40"/>
    <property type="match status" value="2"/>
</dbReference>
<evidence type="ECO:0000256" key="6">
    <source>
        <dbReference type="RuleBase" id="RU369067"/>
    </source>
</evidence>